<keyword evidence="2" id="KW-1185">Reference proteome</keyword>
<dbReference type="AlphaFoldDB" id="A0A5C6LNR6"/>
<proteinExistence type="predicted"/>
<dbReference type="Proteomes" id="UP000318815">
    <property type="component" value="Unassembled WGS sequence"/>
</dbReference>
<evidence type="ECO:0000313" key="1">
    <source>
        <dbReference type="EMBL" id="TWV92210.1"/>
    </source>
</evidence>
<organism evidence="1 2">
    <name type="scientific">Chitinophaga pinensis</name>
    <dbReference type="NCBI Taxonomy" id="79329"/>
    <lineage>
        <taxon>Bacteria</taxon>
        <taxon>Pseudomonadati</taxon>
        <taxon>Bacteroidota</taxon>
        <taxon>Chitinophagia</taxon>
        <taxon>Chitinophagales</taxon>
        <taxon>Chitinophagaceae</taxon>
        <taxon>Chitinophaga</taxon>
    </lineage>
</organism>
<gene>
    <name evidence="1" type="ORF">FEF09_28360</name>
</gene>
<reference evidence="1 2" key="1">
    <citation type="submission" date="2019-08" db="EMBL/GenBank/DDBJ databases">
        <title>Whole genome sequencing of chitin degrading bacteria Chitinophaga pinensis YS16.</title>
        <authorList>
            <person name="Singh R.P."/>
            <person name="Manchanda G."/>
            <person name="Maurya I.K."/>
            <person name="Joshi N.K."/>
            <person name="Srivastava A.K."/>
        </authorList>
    </citation>
    <scope>NUCLEOTIDE SEQUENCE [LARGE SCALE GENOMIC DNA]</scope>
    <source>
        <strain evidence="1 2">YS-16</strain>
    </source>
</reference>
<protein>
    <submittedName>
        <fullName evidence="1">FecR/PupR family sigma factor regulator</fullName>
    </submittedName>
</protein>
<comment type="caution">
    <text evidence="1">The sequence shown here is derived from an EMBL/GenBank/DDBJ whole genome shotgun (WGS) entry which is preliminary data.</text>
</comment>
<evidence type="ECO:0000313" key="2">
    <source>
        <dbReference type="Proteomes" id="UP000318815"/>
    </source>
</evidence>
<accession>A0A5C6LNR6</accession>
<sequence>MFEAEYYADDLEQALAWSPVLRPLFYSWHGWDLSEEDRQTMSDWLHADPVHRTVYDEIFSGKWPEGEEHFAYFEDAITLMEGIETLRMTESTTPATSLPELPLAVLSGTLCSAGPSRH</sequence>
<dbReference type="EMBL" id="VOHS01000068">
    <property type="protein sequence ID" value="TWV92210.1"/>
    <property type="molecule type" value="Genomic_DNA"/>
</dbReference>
<name>A0A5C6LNR6_9BACT</name>
<dbReference type="RefSeq" id="WP_146308211.1">
    <property type="nucleotide sequence ID" value="NZ_VOHS01000068.1"/>
</dbReference>